<keyword evidence="9" id="KW-0539">Nucleus</keyword>
<evidence type="ECO:0000259" key="14">
    <source>
        <dbReference type="Pfam" id="PF18595"/>
    </source>
</evidence>
<sequence length="441" mass="51366">MATGVYSFPLLKPREIFACLREMRVHVSEEDIRACDAGAVRTVLEAFIETTMGVTREDMAQIAFPGLSTLSFPEIHAESIPELVFYRKAQQLLAACGVDDFGLRDVLHPTPKRVRRQLSALINFAKFREERLAAFSDITGHTDEMLEKTKVLREENAVLKRELDQLLEEQKAEEPARLQLQMEVTDLQKEINFLNRQQAVMHHEKDEKRDKRKEMEDLVASARFNKIEAETEIERLKAQIVTSPDRVKGELASIAETVEKAKDDVHVLEEKRSAVLIFIDVYEKAEKELARTFTVLDEIKQEMKACKQVKQQVKAARTRIRELKVLTMETHTRRQRLEKIVELKRRDLWKFIEEARMAEEAATKALQIAREKLKKLESVHFEVRQRIIQNTDASRKVELKMREEEAQYEKELKNLEQMYARLQQAAEYYNQQVLKAIQSSS</sequence>
<dbReference type="Proteomes" id="UP001159659">
    <property type="component" value="Unassembled WGS sequence"/>
</dbReference>
<evidence type="ECO:0000256" key="7">
    <source>
        <dbReference type="ARBA" id="ARBA00022838"/>
    </source>
</evidence>
<dbReference type="PANTHER" id="PTHR21650">
    <property type="entry name" value="MEMBRALIN/KINETOCHORE PROTEIN NUF2"/>
    <property type="match status" value="1"/>
</dbReference>
<keyword evidence="11" id="KW-0137">Centromere</keyword>
<evidence type="ECO:0000313" key="15">
    <source>
        <dbReference type="EMBL" id="CAH0490147.1"/>
    </source>
</evidence>
<evidence type="ECO:0000256" key="3">
    <source>
        <dbReference type="ARBA" id="ARBA00005498"/>
    </source>
</evidence>
<evidence type="ECO:0000256" key="2">
    <source>
        <dbReference type="ARBA" id="ARBA00004629"/>
    </source>
</evidence>
<evidence type="ECO:0000313" key="17">
    <source>
        <dbReference type="Proteomes" id="UP001157938"/>
    </source>
</evidence>
<feature type="domain" description="Kinetochore protein Nuf2 N-terminal" evidence="13">
    <location>
        <begin position="6"/>
        <end position="138"/>
    </location>
</feature>
<feature type="coiled-coil region" evidence="12">
    <location>
        <begin position="352"/>
        <end position="432"/>
    </location>
</feature>
<comment type="subcellular location">
    <subcellularLocation>
        <location evidence="2">Chromosome</location>
        <location evidence="2">Centromere</location>
        <location evidence="2">Kinetochore</location>
    </subcellularLocation>
    <subcellularLocation>
        <location evidence="1">Nucleus</location>
    </subcellularLocation>
</comment>
<evidence type="ECO:0000256" key="6">
    <source>
        <dbReference type="ARBA" id="ARBA00022776"/>
    </source>
</evidence>
<dbReference type="PANTHER" id="PTHR21650:SF2">
    <property type="entry name" value="KINETOCHORE PROTEIN NUF2"/>
    <property type="match status" value="1"/>
</dbReference>
<dbReference type="GO" id="GO:0007052">
    <property type="term" value="P:mitotic spindle organization"/>
    <property type="evidence" value="ECO:0007669"/>
    <property type="project" value="TreeGrafter"/>
</dbReference>
<dbReference type="GO" id="GO:0045132">
    <property type="term" value="P:meiotic chromosome segregation"/>
    <property type="evidence" value="ECO:0007669"/>
    <property type="project" value="TreeGrafter"/>
</dbReference>
<organism evidence="16 18">
    <name type="scientific">Peronospora farinosa</name>
    <dbReference type="NCBI Taxonomy" id="134698"/>
    <lineage>
        <taxon>Eukaryota</taxon>
        <taxon>Sar</taxon>
        <taxon>Stramenopiles</taxon>
        <taxon>Oomycota</taxon>
        <taxon>Peronosporomycetes</taxon>
        <taxon>Peronosporales</taxon>
        <taxon>Peronosporaceae</taxon>
        <taxon>Peronospora</taxon>
    </lineage>
</organism>
<evidence type="ECO:0000256" key="11">
    <source>
        <dbReference type="ARBA" id="ARBA00023328"/>
    </source>
</evidence>
<dbReference type="GO" id="GO:0051301">
    <property type="term" value="P:cell division"/>
    <property type="evidence" value="ECO:0007669"/>
    <property type="project" value="UniProtKB-KW"/>
</dbReference>
<evidence type="ECO:0000256" key="8">
    <source>
        <dbReference type="ARBA" id="ARBA00023054"/>
    </source>
</evidence>
<keyword evidence="17" id="KW-1185">Reference proteome</keyword>
<evidence type="ECO:0000256" key="9">
    <source>
        <dbReference type="ARBA" id="ARBA00023242"/>
    </source>
</evidence>
<keyword evidence="5" id="KW-0132">Cell division</keyword>
<dbReference type="InterPro" id="IPR038275">
    <property type="entry name" value="Nuf2_N_sf"/>
</dbReference>
<keyword evidence="6" id="KW-0498">Mitosis</keyword>
<feature type="coiled-coil region" evidence="12">
    <location>
        <begin position="149"/>
        <end position="326"/>
    </location>
</feature>
<dbReference type="Pfam" id="PF03800">
    <property type="entry name" value="Nuf2"/>
    <property type="match status" value="1"/>
</dbReference>
<reference evidence="15 17" key="1">
    <citation type="submission" date="2021-11" db="EMBL/GenBank/DDBJ databases">
        <authorList>
            <person name="Islam A."/>
            <person name="Islam S."/>
            <person name="Flora M.S."/>
            <person name="Rahman M."/>
            <person name="Ziaur R.M."/>
            <person name="Epstein J.H."/>
            <person name="Hassan M."/>
            <person name="Klassen M."/>
            <person name="Woodard K."/>
            <person name="Webb A."/>
            <person name="Webby R.J."/>
            <person name="El Zowalaty M.E."/>
        </authorList>
    </citation>
    <scope>NUCLEOTIDE SEQUENCE [LARGE SCALE GENOMIC DNA]</scope>
    <source>
        <strain evidence="15">Pf1</strain>
    </source>
</reference>
<dbReference type="InterPro" id="IPR041112">
    <property type="entry name" value="Nuf2_DHR10-like"/>
</dbReference>
<evidence type="ECO:0000256" key="10">
    <source>
        <dbReference type="ARBA" id="ARBA00023306"/>
    </source>
</evidence>
<protein>
    <recommendedName>
        <fullName evidence="19">Kinetochore protein Nuf2</fullName>
    </recommendedName>
</protein>
<dbReference type="InterPro" id="IPR005549">
    <property type="entry name" value="Kinetochore_Nuf2_N"/>
</dbReference>
<evidence type="ECO:0000256" key="5">
    <source>
        <dbReference type="ARBA" id="ARBA00022618"/>
    </source>
</evidence>
<comment type="caution">
    <text evidence="16">The sequence shown here is derived from an EMBL/GenBank/DDBJ whole genome shotgun (WGS) entry which is preliminary data.</text>
</comment>
<dbReference type="EMBL" id="CAKLBC010001215">
    <property type="protein sequence ID" value="CAH0490147.1"/>
    <property type="molecule type" value="Genomic_DNA"/>
</dbReference>
<proteinExistence type="inferred from homology"/>
<evidence type="ECO:0000256" key="12">
    <source>
        <dbReference type="SAM" id="Coils"/>
    </source>
</evidence>
<name>A0AAV0UMB5_9STRA</name>
<dbReference type="GO" id="GO:0051315">
    <property type="term" value="P:attachment of mitotic spindle microtubules to kinetochore"/>
    <property type="evidence" value="ECO:0007669"/>
    <property type="project" value="TreeGrafter"/>
</dbReference>
<evidence type="ECO:0000256" key="1">
    <source>
        <dbReference type="ARBA" id="ARBA00004123"/>
    </source>
</evidence>
<evidence type="ECO:0000256" key="4">
    <source>
        <dbReference type="ARBA" id="ARBA00022454"/>
    </source>
</evidence>
<dbReference type="Pfam" id="PF18595">
    <property type="entry name" value="Nuf2_DHR10-like"/>
    <property type="match status" value="1"/>
</dbReference>
<dbReference type="EMBL" id="CANTFK010000981">
    <property type="protein sequence ID" value="CAI5736735.1"/>
    <property type="molecule type" value="Genomic_DNA"/>
</dbReference>
<comment type="similarity">
    <text evidence="3">Belongs to the NUF2 family.</text>
</comment>
<keyword evidence="7" id="KW-0995">Kinetochore</keyword>
<dbReference type="Proteomes" id="UP001157938">
    <property type="component" value="Unassembled WGS sequence"/>
</dbReference>
<keyword evidence="8 12" id="KW-0175">Coiled coil</keyword>
<dbReference type="GO" id="GO:0031262">
    <property type="term" value="C:Ndc80 complex"/>
    <property type="evidence" value="ECO:0007669"/>
    <property type="project" value="InterPro"/>
</dbReference>
<evidence type="ECO:0008006" key="19">
    <source>
        <dbReference type="Google" id="ProtNLM"/>
    </source>
</evidence>
<gene>
    <name evidence="15" type="ORF">PFR001_LOCUS5506</name>
    <name evidence="16" type="ORF">PFR002_LOCUS8172</name>
</gene>
<dbReference type="GO" id="GO:0044877">
    <property type="term" value="F:protein-containing complex binding"/>
    <property type="evidence" value="ECO:0007669"/>
    <property type="project" value="TreeGrafter"/>
</dbReference>
<reference evidence="16" key="2">
    <citation type="submission" date="2022-12" db="EMBL/GenBank/DDBJ databases">
        <authorList>
            <person name="Webb A."/>
        </authorList>
    </citation>
    <scope>NUCLEOTIDE SEQUENCE</scope>
    <source>
        <strain evidence="16">Pf2</strain>
    </source>
</reference>
<dbReference type="GO" id="GO:0005634">
    <property type="term" value="C:nucleus"/>
    <property type="evidence" value="ECO:0007669"/>
    <property type="project" value="UniProtKB-SubCell"/>
</dbReference>
<dbReference type="AlphaFoldDB" id="A0AAV0UMB5"/>
<dbReference type="Gene3D" id="1.10.418.60">
    <property type="entry name" value="Ncd80 complex, Nuf2 subunit"/>
    <property type="match status" value="1"/>
</dbReference>
<evidence type="ECO:0000313" key="16">
    <source>
        <dbReference type="EMBL" id="CAI5736735.1"/>
    </source>
</evidence>
<dbReference type="GO" id="GO:0051383">
    <property type="term" value="P:kinetochore organization"/>
    <property type="evidence" value="ECO:0007669"/>
    <property type="project" value="TreeGrafter"/>
</dbReference>
<keyword evidence="10" id="KW-0131">Cell cycle</keyword>
<accession>A0AAV0UMB5</accession>
<keyword evidence="4" id="KW-0158">Chromosome</keyword>
<feature type="domain" description="Nuf2 DHR10-like" evidence="14">
    <location>
        <begin position="256"/>
        <end position="371"/>
    </location>
</feature>
<evidence type="ECO:0000313" key="18">
    <source>
        <dbReference type="Proteomes" id="UP001159659"/>
    </source>
</evidence>
<evidence type="ECO:0000259" key="13">
    <source>
        <dbReference type="Pfam" id="PF03800"/>
    </source>
</evidence>